<evidence type="ECO:0000313" key="7">
    <source>
        <dbReference type="Proteomes" id="UP000267921"/>
    </source>
</evidence>
<dbReference type="SUPFAM" id="SSF55469">
    <property type="entry name" value="FMN-dependent nitroreductase-like"/>
    <property type="match status" value="1"/>
</dbReference>
<dbReference type="PANTHER" id="PTHR23026">
    <property type="entry name" value="NADPH NITROREDUCTASE"/>
    <property type="match status" value="1"/>
</dbReference>
<dbReference type="KEGG" id="mhaz:BHR79_09365"/>
<organism evidence="2 5">
    <name type="scientific">Methanohalophilus halophilus</name>
    <dbReference type="NCBI Taxonomy" id="2177"/>
    <lineage>
        <taxon>Archaea</taxon>
        <taxon>Methanobacteriati</taxon>
        <taxon>Methanobacteriota</taxon>
        <taxon>Stenosarchaea group</taxon>
        <taxon>Methanomicrobia</taxon>
        <taxon>Methanosarcinales</taxon>
        <taxon>Methanosarcinaceae</taxon>
        <taxon>Methanohalophilus</taxon>
    </lineage>
</organism>
<dbReference type="InterPro" id="IPR029479">
    <property type="entry name" value="Nitroreductase"/>
</dbReference>
<proteinExistence type="predicted"/>
<dbReference type="EMBL" id="FNMU01000002">
    <property type="protein sequence ID" value="SDW35116.1"/>
    <property type="molecule type" value="Genomic_DNA"/>
</dbReference>
<accession>A0A1L3Q460</accession>
<reference evidence="3 7" key="3">
    <citation type="submission" date="2018-10" db="EMBL/GenBank/DDBJ databases">
        <title>Cultivation of a novel Methanohalophilus strain from Kebrit Deep of the Red Sea and a genomic comparison of members of the genus Methanohalophilus.</title>
        <authorList>
            <person name="Guan Y."/>
            <person name="Ngugi D.K."/>
            <person name="Stingl U."/>
        </authorList>
    </citation>
    <scope>NUCLEOTIDE SEQUENCE [LARGE SCALE GENOMIC DNA]</scope>
    <source>
        <strain evidence="3 7">DSM 3094</strain>
    </source>
</reference>
<dbReference type="AlphaFoldDB" id="A0A1L3Q460"/>
<dbReference type="Pfam" id="PF00881">
    <property type="entry name" value="Nitroreductase"/>
    <property type="match status" value="2"/>
</dbReference>
<evidence type="ECO:0000313" key="3">
    <source>
        <dbReference type="EMBL" id="RNI08998.1"/>
    </source>
</evidence>
<name>A0A1L3Q460_9EURY</name>
<reference evidence="4 6" key="2">
    <citation type="submission" date="2016-10" db="EMBL/GenBank/DDBJ databases">
        <authorList>
            <person name="de Groot N.N."/>
        </authorList>
    </citation>
    <scope>NUCLEOTIDE SEQUENCE [LARGE SCALE GENOMIC DNA]</scope>
    <source>
        <strain evidence="4 6">Z-7982</strain>
    </source>
</reference>
<dbReference type="Proteomes" id="UP000198669">
    <property type="component" value="Unassembled WGS sequence"/>
</dbReference>
<dbReference type="Gene3D" id="3.40.109.10">
    <property type="entry name" value="NADH Oxidase"/>
    <property type="match status" value="1"/>
</dbReference>
<evidence type="ECO:0000259" key="1">
    <source>
        <dbReference type="Pfam" id="PF00881"/>
    </source>
</evidence>
<dbReference type="GO" id="GO:0016491">
    <property type="term" value="F:oxidoreductase activity"/>
    <property type="evidence" value="ECO:0007669"/>
    <property type="project" value="InterPro"/>
</dbReference>
<dbReference type="STRING" id="2177.BHR79_09365"/>
<dbReference type="InterPro" id="IPR050627">
    <property type="entry name" value="Nitroreductase/BluB"/>
</dbReference>
<dbReference type="EMBL" id="CP017921">
    <property type="protein sequence ID" value="APH39667.1"/>
    <property type="molecule type" value="Genomic_DNA"/>
</dbReference>
<keyword evidence="5" id="KW-1185">Reference proteome</keyword>
<evidence type="ECO:0000313" key="5">
    <source>
        <dbReference type="Proteomes" id="UP000186879"/>
    </source>
</evidence>
<sequence>MNTLDNIYNRRSVRRFTEKDVDDETVTTLLECARWAPSGLNNQPWKFVVIRREDTIAQLAGCTHYSDTVKGAKVLVAFYLDKESGYNRTKDIQSIGASIENMLLACNELGLGAVWLGEILNQDEKVNSILKAPAYMELMAVIAIGHPTDEERSSTRKSLAEITYRDDFENEW</sequence>
<dbReference type="EMBL" id="RJJG01000004">
    <property type="protein sequence ID" value="RNI08998.1"/>
    <property type="molecule type" value="Genomic_DNA"/>
</dbReference>
<protein>
    <submittedName>
        <fullName evidence="2 4">Nitroreductase</fullName>
    </submittedName>
</protein>
<evidence type="ECO:0000313" key="4">
    <source>
        <dbReference type="EMBL" id="SDW35116.1"/>
    </source>
</evidence>
<dbReference type="RefSeq" id="WP_072562084.1">
    <property type="nucleotide sequence ID" value="NZ_CP017921.1"/>
</dbReference>
<evidence type="ECO:0000313" key="2">
    <source>
        <dbReference type="EMBL" id="APH39667.1"/>
    </source>
</evidence>
<feature type="domain" description="Nitroreductase" evidence="1">
    <location>
        <begin position="64"/>
        <end position="146"/>
    </location>
</feature>
<dbReference type="Proteomes" id="UP000186879">
    <property type="component" value="Chromosome"/>
</dbReference>
<dbReference type="PANTHER" id="PTHR23026:SF123">
    <property type="entry name" value="NAD(P)H NITROREDUCTASE RV3131-RELATED"/>
    <property type="match status" value="1"/>
</dbReference>
<dbReference type="GeneID" id="30583978"/>
<dbReference type="InterPro" id="IPR000415">
    <property type="entry name" value="Nitroreductase-like"/>
</dbReference>
<dbReference type="OrthoDB" id="287850at2157"/>
<dbReference type="Proteomes" id="UP000267921">
    <property type="component" value="Unassembled WGS sequence"/>
</dbReference>
<dbReference type="CDD" id="cd02136">
    <property type="entry name" value="PnbA_NfnB-like"/>
    <property type="match status" value="1"/>
</dbReference>
<gene>
    <name evidence="2" type="ORF">BHR79_09365</name>
    <name evidence="3" type="ORF">EFE40_05900</name>
    <name evidence="4" type="ORF">SAMN04515625_0787</name>
</gene>
<reference evidence="2 5" key="1">
    <citation type="submission" date="2016-10" db="EMBL/GenBank/DDBJ databases">
        <title>Methanohalophilus halophilus.</title>
        <authorList>
            <person name="L'haridon S."/>
        </authorList>
    </citation>
    <scope>NUCLEOTIDE SEQUENCE [LARGE SCALE GENOMIC DNA]</scope>
    <source>
        <strain evidence="2 5">Z-7982</strain>
    </source>
</reference>
<feature type="domain" description="Nitroreductase" evidence="1">
    <location>
        <begin position="7"/>
        <end position="60"/>
    </location>
</feature>
<evidence type="ECO:0000313" key="6">
    <source>
        <dbReference type="Proteomes" id="UP000198669"/>
    </source>
</evidence>